<feature type="compositionally biased region" description="Polar residues" evidence="14">
    <location>
        <begin position="477"/>
        <end position="489"/>
    </location>
</feature>
<dbReference type="PROSITE" id="PS50172">
    <property type="entry name" value="BRCT"/>
    <property type="match status" value="1"/>
</dbReference>
<dbReference type="InterPro" id="IPR008984">
    <property type="entry name" value="SMAD_FHA_dom_sf"/>
</dbReference>
<feature type="compositionally biased region" description="Basic residues" evidence="14">
    <location>
        <begin position="1581"/>
        <end position="1592"/>
    </location>
</feature>
<feature type="compositionally biased region" description="Polar residues" evidence="14">
    <location>
        <begin position="1564"/>
        <end position="1580"/>
    </location>
</feature>
<dbReference type="CTD" id="9656"/>
<keyword evidence="8" id="KW-0227">DNA damage</keyword>
<dbReference type="PANTHER" id="PTHR23196:SF34">
    <property type="entry name" value="MEDIATOR OF DNA DAMAGE CHECKPOINT PROTEIN 1"/>
    <property type="match status" value="1"/>
</dbReference>
<feature type="compositionally biased region" description="Polar residues" evidence="14">
    <location>
        <begin position="276"/>
        <end position="287"/>
    </location>
</feature>
<feature type="domain" description="BRCT" evidence="16">
    <location>
        <begin position="1877"/>
        <end position="1955"/>
    </location>
</feature>
<keyword evidence="5" id="KW-1017">Isopeptide bond</keyword>
<evidence type="ECO:0000259" key="16">
    <source>
        <dbReference type="PROSITE" id="PS50172"/>
    </source>
</evidence>
<keyword evidence="10" id="KW-0007">Acetylation</keyword>
<evidence type="ECO:0000256" key="10">
    <source>
        <dbReference type="ARBA" id="ARBA00022990"/>
    </source>
</evidence>
<feature type="compositionally biased region" description="Basic and acidic residues" evidence="14">
    <location>
        <begin position="508"/>
        <end position="519"/>
    </location>
</feature>
<evidence type="ECO:0000313" key="17">
    <source>
        <dbReference type="Proteomes" id="UP000695023"/>
    </source>
</evidence>
<dbReference type="GO" id="GO:0006281">
    <property type="term" value="P:DNA repair"/>
    <property type="evidence" value="ECO:0007669"/>
    <property type="project" value="UniProtKB-KW"/>
</dbReference>
<dbReference type="SUPFAM" id="SSF52113">
    <property type="entry name" value="BRCT domain"/>
    <property type="match status" value="2"/>
</dbReference>
<feature type="compositionally biased region" description="Polar residues" evidence="14">
    <location>
        <begin position="1642"/>
        <end position="1655"/>
    </location>
</feature>
<feature type="region of interest" description="Disordered" evidence="14">
    <location>
        <begin position="214"/>
        <end position="519"/>
    </location>
</feature>
<evidence type="ECO:0000313" key="18">
    <source>
        <dbReference type="RefSeq" id="XP_013766025.1"/>
    </source>
</evidence>
<dbReference type="Gene3D" id="2.60.200.20">
    <property type="match status" value="1"/>
</dbReference>
<keyword evidence="12" id="KW-0539">Nucleus</keyword>
<dbReference type="Pfam" id="PF16770">
    <property type="entry name" value="RTT107_BRCT_5"/>
    <property type="match status" value="1"/>
</dbReference>
<dbReference type="PROSITE" id="PS50006">
    <property type="entry name" value="FHA_DOMAIN"/>
    <property type="match status" value="1"/>
</dbReference>
<evidence type="ECO:0000256" key="4">
    <source>
        <dbReference type="ARBA" id="ARBA00022454"/>
    </source>
</evidence>
<feature type="compositionally biased region" description="Basic and acidic residues" evidence="14">
    <location>
        <begin position="1773"/>
        <end position="1797"/>
    </location>
</feature>
<evidence type="ECO:0000256" key="6">
    <source>
        <dbReference type="ARBA" id="ARBA00022553"/>
    </source>
</evidence>
<dbReference type="CDD" id="cd17744">
    <property type="entry name" value="BRCT_MDC1_rpt1"/>
    <property type="match status" value="1"/>
</dbReference>
<proteinExistence type="predicted"/>
<evidence type="ECO:0000256" key="1">
    <source>
        <dbReference type="ARBA" id="ARBA00004123"/>
    </source>
</evidence>
<dbReference type="Pfam" id="PF16589">
    <property type="entry name" value="BRCT_2"/>
    <property type="match status" value="1"/>
</dbReference>
<feature type="compositionally biased region" description="Polar residues" evidence="14">
    <location>
        <begin position="160"/>
        <end position="174"/>
    </location>
</feature>
<feature type="compositionally biased region" description="Polar residues" evidence="14">
    <location>
        <begin position="876"/>
        <end position="887"/>
    </location>
</feature>
<sequence length="2086" mass="227794">MACEALFLSCALPGMDATQMISDSILESDEEDNEEEIENKRGRPLAKLCILKNKHIPEAEFPLFLGDNVLGRDPNSCTVPLPASSVSKQHATICLCVYRRRACRSEVDMEALVWDLGSMNGTRKGRLKLTPNVRYALSEGDSLVVADIPCQFVICGVDSSQGDASSPLRQNSGVKTKLPDASGEKGDDTSTDSKKCVNGGTETPVRASCLTFEQTPHQPQGTLVPESDSDSDSETGVRGERRRRTLVSDSDSHKSSPISSSFLSPPNKVVPESDNESPMTVSSSSKNKPNRHDSFTTQETDVDAARQQLEKKKVVALVEDSEEEEERAVQAGTKSLKGGWHMPVEKESNASFTGDGELSTPAVSTDAIPAFNMDSDTDVEGEDEEVASAGPVTLNTNQQVDQPPKTAQFHMDSDTDIDEDDDASGKAPKSLPSSDENAKTPHAVSVIPPEGVTMDSDTDVDDDGVVSDAATKAGPTVCQSAHTADSAFSVQPEDFHLHSDTDVDEDEAKNTTDETPNKSDIKLTALKSAPVAPDNLQVESDTDDEALPVPATSKPSVVAAVADSRPTAVADADLEILSDSDTDVEDASLLAIPVGVTTLSASPGPTLKASLADSDADTDVDESSVPPAGDEAKPADVRVDGDTEDKKSDIGEEGEDQVPRLHRETTPGLLAPLLQNCSTPVQMSDEEVEDMATQAFVSPSSGSLRRAAVPAVRPVVLSSCSDIQEEEDFAVAETQSFTFQSRDRVSSEEPTQAFVLESSCDNKNDQSTKEESFQLGLSDSSHLQCPDQALAMENTQAFVFVERGVNLEDTQAYAAMSAADRSSAENDTNLEATQDYVEDKETERYQVDVALEATQAYVAEPYSHAEDDADDDACETQPSDFTASSTLAIAETQPMLPIAGEEDLAAENPVCSVQQIQPRSLKEDGPKAAQPQEKGLSDAQSVTETQPVCTSDSEASDDEGSFPAQRNRTAKPLPLEEAQTQDLTCSELSVSETQPMHGGIAETQPMATCDDDDEDSMPGPRKRKAKQLHLEEEETQPVADSELSTAETQPVATCDDDDEDSMPGPRKRKAKQLQPEEEMQTLASSEVSALETQPLSTNEGQQSDEEDVIACTRKRKAKPLQLEEEQTQPLTSADVETPAVVTGKCDDKDSIPGPRKRKAKQMKLEEKTQPVDNSKMTPVETRPLTTKTGLSPSEESEAGTSGACVPNLRVTRAKPREEEDQVACPGPSKRQTRGRSGKPLSDGDNNKEMVKRARGRKITKQQKHDGEEEDETPVRERNKQAVNKSLIKQQDGKAREEEDGADLRQEREENDNERRTTDERKKHQDEIEMQLMEEKLETERRVNKEQERLQAEDAARAEREIKEKEEQQKIESERIEREERERLEREEKERLEGERKEQEKETAKREQEERLEREQQLQARLEREEREMEERERVEKEKEAQEKQLKELEEKKEEQDKSKTPSRGRRTTRRTIASQSTAEPDQDSTVSTNDDFPARRTRSRSNSSNSVSSERSASSVHAQESKGRGRGRGRGTRETSETPQKPVARSSNRRTTVAAGAVEHEPDSSNSLAPEVSSCSVSSHNRGRGGRQRGRARKTEHDPDSIPSVSQSQSDQNLSPARGRKGKKAEESSNEALHKNGKEDSQPATTTRGRQQPSAATDEEDQSKQEEACTSEESLPKRNVRGRGQRAVKSETVEKPVAPAVSDDDEAKDKRKATRDLEANIGADLSCSKRKERSSKTAETDEEEGKGKTNDEIPVSLQGKKRGRASTAQAKKSAKECLSEVKEEEREKMEGETVEKKVRGRQSAVSRKKKEELEESGTSLTATNQDANLEASEPQTPTSNASRKRQAPANFSPVAKSPRSSSASPAASGRLQTEGQAYKVLFTGVMDEAGEKVLPRLGGSLAKGVGDMNCLVTDKVRRTVKFLCALAKGIPIVTTDWLEKSGKAGSFLSPSSFIVKDPEQEKKFNFSLHESLRIASSQPLLKGYEVHVTRSVKPEPVHMKDIISSSGATFLPKMPSSNKPHTVVVSCEEDWSLCRPALSASLPVVTAEFILTGILQQKLDFQSHTLSPSTANVQPAGGRGRGRRKT</sequence>
<feature type="compositionally biased region" description="Basic and acidic residues" evidence="14">
    <location>
        <begin position="1624"/>
        <end position="1641"/>
    </location>
</feature>
<dbReference type="InterPro" id="IPR001357">
    <property type="entry name" value="BRCT_dom"/>
</dbReference>
<feature type="compositionally biased region" description="Polar residues" evidence="14">
    <location>
        <begin position="1816"/>
        <end position="1841"/>
    </location>
</feature>
<evidence type="ECO:0000256" key="2">
    <source>
        <dbReference type="ARBA" id="ARBA00004286"/>
    </source>
</evidence>
<protein>
    <recommendedName>
        <fullName evidence="3">Mediator of DNA damage checkpoint protein 1</fullName>
    </recommendedName>
</protein>
<feature type="compositionally biased region" description="Polar residues" evidence="14">
    <location>
        <begin position="978"/>
        <end position="994"/>
    </location>
</feature>
<dbReference type="InterPro" id="IPR000253">
    <property type="entry name" value="FHA_dom"/>
</dbReference>
<evidence type="ECO:0000256" key="11">
    <source>
        <dbReference type="ARBA" id="ARBA00023204"/>
    </source>
</evidence>
<keyword evidence="9" id="KW-0832">Ubl conjugation</keyword>
<evidence type="ECO:0000256" key="14">
    <source>
        <dbReference type="SAM" id="MobiDB-lite"/>
    </source>
</evidence>
<evidence type="ECO:0000259" key="15">
    <source>
        <dbReference type="PROSITE" id="PS50006"/>
    </source>
</evidence>
<feature type="compositionally biased region" description="Acidic residues" evidence="14">
    <location>
        <begin position="375"/>
        <end position="386"/>
    </location>
</feature>
<name>A0A9Y6JCM6_9CICH</name>
<evidence type="ECO:0000256" key="7">
    <source>
        <dbReference type="ARBA" id="ARBA00022737"/>
    </source>
</evidence>
<feature type="region of interest" description="Disordered" evidence="14">
    <location>
        <begin position="2066"/>
        <end position="2086"/>
    </location>
</feature>
<feature type="compositionally biased region" description="Polar residues" evidence="14">
    <location>
        <begin position="1081"/>
        <end position="1101"/>
    </location>
</feature>
<dbReference type="Gene3D" id="3.40.50.10190">
    <property type="entry name" value="BRCT domain"/>
    <property type="match status" value="2"/>
</dbReference>
<gene>
    <name evidence="18" type="primary">mdc1</name>
</gene>
<feature type="region of interest" description="Disordered" evidence="14">
    <location>
        <begin position="160"/>
        <end position="200"/>
    </location>
</feature>
<feature type="compositionally biased region" description="Basic and acidic residues" evidence="14">
    <location>
        <begin position="1262"/>
        <end position="1279"/>
    </location>
</feature>
<dbReference type="SMART" id="SM00292">
    <property type="entry name" value="BRCT"/>
    <property type="match status" value="2"/>
</dbReference>
<dbReference type="GO" id="GO:0005634">
    <property type="term" value="C:nucleus"/>
    <property type="evidence" value="ECO:0007669"/>
    <property type="project" value="UniProtKB-SubCell"/>
</dbReference>
<feature type="compositionally biased region" description="Polar residues" evidence="14">
    <location>
        <begin position="1042"/>
        <end position="1051"/>
    </location>
</feature>
<comment type="subcellular location">
    <subcellularLocation>
        <location evidence="2">Chromosome</location>
    </subcellularLocation>
    <subcellularLocation>
        <location evidence="1">Nucleus</location>
    </subcellularLocation>
</comment>
<reference evidence="18" key="1">
    <citation type="submission" date="2025-08" db="UniProtKB">
        <authorList>
            <consortium name="RefSeq"/>
        </authorList>
    </citation>
    <scope>IDENTIFICATION</scope>
</reference>
<feature type="compositionally biased region" description="Low complexity" evidence="14">
    <location>
        <begin position="1500"/>
        <end position="1516"/>
    </location>
</feature>
<evidence type="ECO:0000256" key="5">
    <source>
        <dbReference type="ARBA" id="ARBA00022499"/>
    </source>
</evidence>
<feature type="compositionally biased region" description="Low complexity" evidence="14">
    <location>
        <begin position="255"/>
        <end position="266"/>
    </location>
</feature>
<keyword evidence="7" id="KW-0677">Repeat</keyword>
<dbReference type="CDD" id="cd18441">
    <property type="entry name" value="BRCT_MDC1_rpt2"/>
    <property type="match status" value="1"/>
</dbReference>
<feature type="compositionally biased region" description="Polar residues" evidence="14">
    <location>
        <begin position="938"/>
        <end position="953"/>
    </location>
</feature>
<dbReference type="RefSeq" id="XP_013766025.1">
    <property type="nucleotide sequence ID" value="XM_013910571.1"/>
</dbReference>
<evidence type="ECO:0000256" key="9">
    <source>
        <dbReference type="ARBA" id="ARBA00022843"/>
    </source>
</evidence>
<feature type="compositionally biased region" description="Acidic residues" evidence="14">
    <location>
        <begin position="456"/>
        <end position="465"/>
    </location>
</feature>
<dbReference type="CDD" id="cd22665">
    <property type="entry name" value="FHA_MDC1"/>
    <property type="match status" value="1"/>
</dbReference>
<dbReference type="SUPFAM" id="SSF49879">
    <property type="entry name" value="SMAD/FHA domain"/>
    <property type="match status" value="1"/>
</dbReference>
<dbReference type="InterPro" id="IPR051579">
    <property type="entry name" value="DDR_Transcriptional_Reg"/>
</dbReference>
<feature type="region of interest" description="Disordered" evidence="14">
    <location>
        <begin position="858"/>
        <end position="1871"/>
    </location>
</feature>
<dbReference type="Proteomes" id="UP000695023">
    <property type="component" value="Unplaced"/>
</dbReference>
<dbReference type="GO" id="GO:0005694">
    <property type="term" value="C:chromosome"/>
    <property type="evidence" value="ECO:0007669"/>
    <property type="project" value="UniProtKB-SubCell"/>
</dbReference>
<evidence type="ECO:0000256" key="8">
    <source>
        <dbReference type="ARBA" id="ARBA00022763"/>
    </source>
</evidence>
<keyword evidence="11" id="KW-0234">DNA repair</keyword>
<evidence type="ECO:0000256" key="12">
    <source>
        <dbReference type="ARBA" id="ARBA00023242"/>
    </source>
</evidence>
<evidence type="ECO:0000256" key="3">
    <source>
        <dbReference type="ARBA" id="ARBA00015014"/>
    </source>
</evidence>
<dbReference type="InterPro" id="IPR036420">
    <property type="entry name" value="BRCT_dom_sf"/>
</dbReference>
<keyword evidence="6" id="KW-0597">Phosphoprotein</keyword>
<feature type="compositionally biased region" description="Polar residues" evidence="14">
    <location>
        <begin position="1183"/>
        <end position="1193"/>
    </location>
</feature>
<organism evidence="17 18">
    <name type="scientific">Pundamilia nyererei</name>
    <dbReference type="NCBI Taxonomy" id="303518"/>
    <lineage>
        <taxon>Eukaryota</taxon>
        <taxon>Metazoa</taxon>
        <taxon>Chordata</taxon>
        <taxon>Craniata</taxon>
        <taxon>Vertebrata</taxon>
        <taxon>Euteleostomi</taxon>
        <taxon>Actinopterygii</taxon>
        <taxon>Neopterygii</taxon>
        <taxon>Teleostei</taxon>
        <taxon>Neoteleostei</taxon>
        <taxon>Acanthomorphata</taxon>
        <taxon>Ovalentaria</taxon>
        <taxon>Cichlomorphae</taxon>
        <taxon>Cichliformes</taxon>
        <taxon>Cichlidae</taxon>
        <taxon>African cichlids</taxon>
        <taxon>Pseudocrenilabrinae</taxon>
        <taxon>Haplochromini</taxon>
        <taxon>Pundamilia</taxon>
    </lineage>
</organism>
<feature type="compositionally biased region" description="Low complexity" evidence="14">
    <location>
        <begin position="1852"/>
        <end position="1868"/>
    </location>
</feature>
<feature type="compositionally biased region" description="Basic and acidic residues" evidence="14">
    <location>
        <begin position="1734"/>
        <end position="1751"/>
    </location>
</feature>
<feature type="compositionally biased region" description="Basic and acidic residues" evidence="14">
    <location>
        <begin position="1290"/>
        <end position="1459"/>
    </location>
</feature>
<dbReference type="GeneID" id="102209930"/>
<accession>A0A9Y6JCM6</accession>
<feature type="region of interest" description="Disordered" evidence="14">
    <location>
        <begin position="597"/>
        <end position="661"/>
    </location>
</feature>
<feature type="compositionally biased region" description="Basic and acidic residues" evidence="14">
    <location>
        <begin position="182"/>
        <end position="195"/>
    </location>
</feature>
<feature type="compositionally biased region" description="Polar residues" evidence="14">
    <location>
        <begin position="1603"/>
        <end position="1615"/>
    </location>
</feature>
<feature type="region of interest" description="Disordered" evidence="14">
    <location>
        <begin position="818"/>
        <end position="841"/>
    </location>
</feature>
<dbReference type="PANTHER" id="PTHR23196">
    <property type="entry name" value="PAX TRANSCRIPTION ACTIVATION DOMAIN INTERACTING PROTEIN"/>
    <property type="match status" value="1"/>
</dbReference>
<feature type="domain" description="FHA" evidence="15">
    <location>
        <begin position="68"/>
        <end position="129"/>
    </location>
</feature>
<feature type="compositionally biased region" description="Basic residues" evidence="14">
    <location>
        <begin position="1460"/>
        <end position="1469"/>
    </location>
</feature>
<evidence type="ECO:0000256" key="13">
    <source>
        <dbReference type="ARBA" id="ARBA00023306"/>
    </source>
</evidence>
<feature type="compositionally biased region" description="Polar residues" evidence="14">
    <location>
        <begin position="1472"/>
        <end position="1490"/>
    </location>
</feature>
<keyword evidence="17" id="KW-1185">Reference proteome</keyword>
<keyword evidence="4" id="KW-0158">Chromosome</keyword>
<feature type="compositionally biased region" description="Basic residues" evidence="14">
    <location>
        <begin position="1252"/>
        <end position="1261"/>
    </location>
</feature>
<keyword evidence="13" id="KW-0131">Cell cycle</keyword>
<dbReference type="Pfam" id="PF00498">
    <property type="entry name" value="FHA"/>
    <property type="match status" value="1"/>
</dbReference>
<feature type="compositionally biased region" description="Basic and acidic residues" evidence="14">
    <location>
        <begin position="630"/>
        <end position="650"/>
    </location>
</feature>